<keyword evidence="6" id="KW-0995">Kinetochore</keyword>
<evidence type="ECO:0000256" key="3">
    <source>
        <dbReference type="ARBA" id="ARBA00022454"/>
    </source>
</evidence>
<dbReference type="InterPro" id="IPR007128">
    <property type="entry name" value="PMF1/Nnf1"/>
</dbReference>
<protein>
    <submittedName>
        <fullName evidence="11">Polyamine-modulated factor 1-like</fullName>
    </submittedName>
</protein>
<dbReference type="AlphaFoldDB" id="A0A6F9DPQ2"/>
<evidence type="ECO:0000256" key="7">
    <source>
        <dbReference type="ARBA" id="ARBA00023242"/>
    </source>
</evidence>
<evidence type="ECO:0000256" key="10">
    <source>
        <dbReference type="SAM" id="Coils"/>
    </source>
</evidence>
<keyword evidence="9" id="KW-0137">Centromere</keyword>
<keyword evidence="8" id="KW-0131">Cell cycle</keyword>
<sequence length="205" mass="23272">MTEKTNITEASVVEMSEVSEDSPETCARYESLITCIEKFIKKIRSKPGSCKKLAKVFPSLYKSNPEVVAVASNQLWDTFEENLRTDIMKLINNMQLRSLLCELTKCEASEDTQAWRPSGNPEKDSEAHIGLTQHNTILKLTELLQKEQSANAVLRDQVKVKESGVKKLLDEVEQQLEKIEETSSRCLQVEDFVSKLNERSCQESD</sequence>
<evidence type="ECO:0000256" key="4">
    <source>
        <dbReference type="ARBA" id="ARBA00022618"/>
    </source>
</evidence>
<evidence type="ECO:0000256" key="5">
    <source>
        <dbReference type="ARBA" id="ARBA00022776"/>
    </source>
</evidence>
<evidence type="ECO:0000256" key="2">
    <source>
        <dbReference type="ARBA" id="ARBA00004629"/>
    </source>
</evidence>
<dbReference type="EMBL" id="LR789101">
    <property type="protein sequence ID" value="CAB3264963.1"/>
    <property type="molecule type" value="mRNA"/>
</dbReference>
<dbReference type="GO" id="GO:0005634">
    <property type="term" value="C:nucleus"/>
    <property type="evidence" value="ECO:0007669"/>
    <property type="project" value="UniProtKB-SubCell"/>
</dbReference>
<evidence type="ECO:0000256" key="8">
    <source>
        <dbReference type="ARBA" id="ARBA00023306"/>
    </source>
</evidence>
<accession>A0A6F9DPQ2</accession>
<keyword evidence="4" id="KW-0132">Cell division</keyword>
<evidence type="ECO:0000256" key="9">
    <source>
        <dbReference type="ARBA" id="ARBA00023328"/>
    </source>
</evidence>
<gene>
    <name evidence="11" type="primary">Pmf1</name>
</gene>
<keyword evidence="3" id="KW-0158">Chromosome</keyword>
<keyword evidence="10" id="KW-0175">Coiled coil</keyword>
<comment type="subcellular location">
    <subcellularLocation>
        <location evidence="2">Chromosome</location>
        <location evidence="2">Centromere</location>
        <location evidence="2">Kinetochore</location>
    </subcellularLocation>
    <subcellularLocation>
        <location evidence="1">Nucleus</location>
    </subcellularLocation>
</comment>
<organism evidence="11">
    <name type="scientific">Phallusia mammillata</name>
    <dbReference type="NCBI Taxonomy" id="59560"/>
    <lineage>
        <taxon>Eukaryota</taxon>
        <taxon>Metazoa</taxon>
        <taxon>Chordata</taxon>
        <taxon>Tunicata</taxon>
        <taxon>Ascidiacea</taxon>
        <taxon>Phlebobranchia</taxon>
        <taxon>Ascidiidae</taxon>
        <taxon>Phallusia</taxon>
    </lineage>
</organism>
<dbReference type="PANTHER" id="PTHR15459:SF3">
    <property type="entry name" value="POLYAMINE-MODULATED FACTOR 1"/>
    <property type="match status" value="1"/>
</dbReference>
<proteinExistence type="evidence at transcript level"/>
<evidence type="ECO:0000313" key="11">
    <source>
        <dbReference type="EMBL" id="CAB3264963.1"/>
    </source>
</evidence>
<dbReference type="GO" id="GO:0051301">
    <property type="term" value="P:cell division"/>
    <property type="evidence" value="ECO:0007669"/>
    <property type="project" value="UniProtKB-KW"/>
</dbReference>
<evidence type="ECO:0000256" key="6">
    <source>
        <dbReference type="ARBA" id="ARBA00022838"/>
    </source>
</evidence>
<reference evidence="11" key="1">
    <citation type="submission" date="2020-04" db="EMBL/GenBank/DDBJ databases">
        <authorList>
            <person name="Neveu A P."/>
        </authorList>
    </citation>
    <scope>NUCLEOTIDE SEQUENCE</scope>
    <source>
        <tissue evidence="11">Whole embryo</tissue>
    </source>
</reference>
<dbReference type="GO" id="GO:0000444">
    <property type="term" value="C:MIS12/MIND type complex"/>
    <property type="evidence" value="ECO:0007669"/>
    <property type="project" value="InterPro"/>
</dbReference>
<dbReference type="PANTHER" id="PTHR15459">
    <property type="entry name" value="POLYAMINE-MODULATED FACTOR 1"/>
    <property type="match status" value="1"/>
</dbReference>
<name>A0A6F9DPQ2_9ASCI</name>
<evidence type="ECO:0000256" key="1">
    <source>
        <dbReference type="ARBA" id="ARBA00004123"/>
    </source>
</evidence>
<feature type="coiled-coil region" evidence="10">
    <location>
        <begin position="162"/>
        <end position="189"/>
    </location>
</feature>
<dbReference type="GO" id="GO:0007059">
    <property type="term" value="P:chromosome segregation"/>
    <property type="evidence" value="ECO:0007669"/>
    <property type="project" value="TreeGrafter"/>
</dbReference>
<keyword evidence="5" id="KW-0498">Mitosis</keyword>
<keyword evidence="7" id="KW-0539">Nucleus</keyword>